<gene>
    <name evidence="3" type="ORF">J7T54_004488</name>
</gene>
<keyword evidence="4" id="KW-1185">Reference proteome</keyword>
<dbReference type="Pfam" id="PF13921">
    <property type="entry name" value="Myb_DNA-bind_6"/>
    <property type="match status" value="1"/>
</dbReference>
<dbReference type="InterPro" id="IPR053095">
    <property type="entry name" value="Actin-binding/GATA_Znf"/>
</dbReference>
<organism evidence="3 4">
    <name type="scientific">Emericellopsis cladophorae</name>
    <dbReference type="NCBI Taxonomy" id="2686198"/>
    <lineage>
        <taxon>Eukaryota</taxon>
        <taxon>Fungi</taxon>
        <taxon>Dikarya</taxon>
        <taxon>Ascomycota</taxon>
        <taxon>Pezizomycotina</taxon>
        <taxon>Sordariomycetes</taxon>
        <taxon>Hypocreomycetidae</taxon>
        <taxon>Hypocreales</taxon>
        <taxon>Bionectriaceae</taxon>
        <taxon>Emericellopsis</taxon>
    </lineage>
</organism>
<evidence type="ECO:0000313" key="3">
    <source>
        <dbReference type="EMBL" id="KAI6777736.1"/>
    </source>
</evidence>
<dbReference type="OrthoDB" id="4151352at2759"/>
<dbReference type="Proteomes" id="UP001055219">
    <property type="component" value="Unassembled WGS sequence"/>
</dbReference>
<comment type="caution">
    <text evidence="3">The sequence shown here is derived from an EMBL/GenBank/DDBJ whole genome shotgun (WGS) entry which is preliminary data.</text>
</comment>
<proteinExistence type="predicted"/>
<feature type="compositionally biased region" description="Low complexity" evidence="1">
    <location>
        <begin position="237"/>
        <end position="248"/>
    </location>
</feature>
<protein>
    <submittedName>
        <fullName evidence="3">Myb family transcription factor</fullName>
    </submittedName>
</protein>
<dbReference type="CDD" id="cd00167">
    <property type="entry name" value="SANT"/>
    <property type="match status" value="1"/>
</dbReference>
<name>A0A9P9XTX8_9HYPO</name>
<dbReference type="GeneID" id="75830976"/>
<dbReference type="SUPFAM" id="SSF46689">
    <property type="entry name" value="Homeodomain-like"/>
    <property type="match status" value="1"/>
</dbReference>
<evidence type="ECO:0000259" key="2">
    <source>
        <dbReference type="PROSITE" id="PS50090"/>
    </source>
</evidence>
<feature type="region of interest" description="Disordered" evidence="1">
    <location>
        <begin position="1"/>
        <end position="37"/>
    </location>
</feature>
<dbReference type="EMBL" id="JAGIXG020000116">
    <property type="protein sequence ID" value="KAI6777736.1"/>
    <property type="molecule type" value="Genomic_DNA"/>
</dbReference>
<accession>A0A9P9XTX8</accession>
<dbReference type="PANTHER" id="PTHR23246">
    <property type="entry name" value="NEW-GLUE PROTEIN"/>
    <property type="match status" value="1"/>
</dbReference>
<sequence length="349" mass="38567">MPRGHRATSSAGHSMGQHPYTLAPSPMYTPRMATQNNNGHFNFNSMPSSDMHLGTQQQPLPSTFDSFQTISSSAPANIPLPASHRPSSGAWTIQDDQNLIAARAQGLNWSQIKDAYFPMKTANACRKRHERLQERRDADDWDNRKLQKLAREYMSMRKEIWSGLAAKTGEKWMVVEQKCMANGLKNLQSAARAGARHERLQQQHAAATNSMTGYENDDSGVSGISGLTPVDEVDVGSENFSSGSSSSHSPDRRIHHQHAASTSSLPYLQQHQEHHHPRHQYRQVVNAGFAGYGMHGYQGQHRYSSSVSSTASAAQGFGGSEDESSYMPGQRLPSVDMNIEAIINRPSRV</sequence>
<reference evidence="3" key="1">
    <citation type="journal article" date="2021" name="J Fungi (Basel)">
        <title>Genomic and Metabolomic Analyses of the Marine Fungus Emericellopsis cladophorae: Insights into Saltwater Adaptability Mechanisms and Its Biosynthetic Potential.</title>
        <authorList>
            <person name="Goncalves M.F.M."/>
            <person name="Hilario S."/>
            <person name="Van de Peer Y."/>
            <person name="Esteves A.C."/>
            <person name="Alves A."/>
        </authorList>
    </citation>
    <scope>NUCLEOTIDE SEQUENCE</scope>
    <source>
        <strain evidence="3">MUM 19.33</strain>
    </source>
</reference>
<feature type="region of interest" description="Disordered" evidence="1">
    <location>
        <begin position="311"/>
        <end position="332"/>
    </location>
</feature>
<dbReference type="AlphaFoldDB" id="A0A9P9XTX8"/>
<dbReference type="InterPro" id="IPR001005">
    <property type="entry name" value="SANT/Myb"/>
</dbReference>
<dbReference type="PROSITE" id="PS50090">
    <property type="entry name" value="MYB_LIKE"/>
    <property type="match status" value="1"/>
</dbReference>
<evidence type="ECO:0000313" key="4">
    <source>
        <dbReference type="Proteomes" id="UP001055219"/>
    </source>
</evidence>
<reference evidence="3" key="2">
    <citation type="submission" date="2022-07" db="EMBL/GenBank/DDBJ databases">
        <authorList>
            <person name="Goncalves M.F.M."/>
            <person name="Hilario S."/>
            <person name="Van De Peer Y."/>
            <person name="Esteves A.C."/>
            <person name="Alves A."/>
        </authorList>
    </citation>
    <scope>NUCLEOTIDE SEQUENCE</scope>
    <source>
        <strain evidence="3">MUM 19.33</strain>
    </source>
</reference>
<feature type="compositionally biased region" description="Polar residues" evidence="1">
    <location>
        <begin position="202"/>
        <end position="213"/>
    </location>
</feature>
<dbReference type="InterPro" id="IPR009057">
    <property type="entry name" value="Homeodomain-like_sf"/>
</dbReference>
<evidence type="ECO:0000256" key="1">
    <source>
        <dbReference type="SAM" id="MobiDB-lite"/>
    </source>
</evidence>
<feature type="domain" description="Myb-like" evidence="2">
    <location>
        <begin position="83"/>
        <end position="133"/>
    </location>
</feature>
<feature type="region of interest" description="Disordered" evidence="1">
    <location>
        <begin position="192"/>
        <end position="260"/>
    </location>
</feature>
<dbReference type="RefSeq" id="XP_051358592.1">
    <property type="nucleotide sequence ID" value="XM_051510525.1"/>
</dbReference>
<dbReference type="PANTHER" id="PTHR23246:SF13">
    <property type="entry name" value="GH12359P"/>
    <property type="match status" value="1"/>
</dbReference>